<evidence type="ECO:0000313" key="1">
    <source>
        <dbReference type="EMBL" id="MBZ0158630.1"/>
    </source>
</evidence>
<sequence length="85" mass="9892">MRTTIELTDDQRAKLLTLAAKRRLRGYSTLIHEALERYLEERPNGGRMGAGVRAAKAARKARGTLSEAEAERMRRRIAELWKRWR</sequence>
<protein>
    <recommendedName>
        <fullName evidence="3">Ribbon-helix-helix protein CopG domain-containing protein</fullName>
    </recommendedName>
</protein>
<name>A0AAJ1AFM4_9BACT</name>
<evidence type="ECO:0008006" key="3">
    <source>
        <dbReference type="Google" id="ProtNLM"/>
    </source>
</evidence>
<organism evidence="1 2">
    <name type="scientific">Candidatus Methylomirabilis tolerans</name>
    <dbReference type="NCBI Taxonomy" id="3123416"/>
    <lineage>
        <taxon>Bacteria</taxon>
        <taxon>Candidatus Methylomirabilota</taxon>
        <taxon>Candidatus Methylomirabilia</taxon>
        <taxon>Candidatus Methylomirabilales</taxon>
        <taxon>Candidatus Methylomirabilaceae</taxon>
        <taxon>Candidatus Methylomirabilis</taxon>
    </lineage>
</organism>
<comment type="caution">
    <text evidence="1">The sequence shown here is derived from an EMBL/GenBank/DDBJ whole genome shotgun (WGS) entry which is preliminary data.</text>
</comment>
<reference evidence="1 2" key="1">
    <citation type="journal article" date="2021" name="bioRxiv">
        <title>Unraveling nitrogen, sulfur and carbon metabolic pathways and microbial community transcriptional responses to substrate deprivation and toxicity stresses in a bioreactor mimicking anoxic brackish coastal sediment conditions.</title>
        <authorList>
            <person name="Martins P.D."/>
            <person name="Echeveste M.J."/>
            <person name="Arshad A."/>
            <person name="Kurth J."/>
            <person name="Ouboter H."/>
            <person name="Jetten M.S.M."/>
            <person name="Welte C.U."/>
        </authorList>
    </citation>
    <scope>NUCLEOTIDE SEQUENCE [LARGE SCALE GENOMIC DNA]</scope>
    <source>
        <strain evidence="1">MAG_38</strain>
    </source>
</reference>
<gene>
    <name evidence="1" type="ORF">K8G79_00535</name>
</gene>
<dbReference type="AlphaFoldDB" id="A0AAJ1AFM4"/>
<evidence type="ECO:0000313" key="2">
    <source>
        <dbReference type="Proteomes" id="UP001197609"/>
    </source>
</evidence>
<dbReference type="Proteomes" id="UP001197609">
    <property type="component" value="Unassembled WGS sequence"/>
</dbReference>
<proteinExistence type="predicted"/>
<dbReference type="EMBL" id="JAIOIU010000011">
    <property type="protein sequence ID" value="MBZ0158630.1"/>
    <property type="molecule type" value="Genomic_DNA"/>
</dbReference>
<accession>A0AAJ1AFM4</accession>